<feature type="compositionally biased region" description="Basic and acidic residues" evidence="1">
    <location>
        <begin position="364"/>
        <end position="379"/>
    </location>
</feature>
<name>A0A9D2PY58_9FIRM</name>
<evidence type="ECO:0000313" key="3">
    <source>
        <dbReference type="Proteomes" id="UP000823863"/>
    </source>
</evidence>
<evidence type="ECO:0000256" key="1">
    <source>
        <dbReference type="SAM" id="MobiDB-lite"/>
    </source>
</evidence>
<protein>
    <submittedName>
        <fullName evidence="2">Uncharacterized protein</fullName>
    </submittedName>
</protein>
<dbReference type="Proteomes" id="UP000823863">
    <property type="component" value="Unassembled WGS sequence"/>
</dbReference>
<evidence type="ECO:0000313" key="2">
    <source>
        <dbReference type="EMBL" id="HJC67937.1"/>
    </source>
</evidence>
<comment type="caution">
    <text evidence="2">The sequence shown here is derived from an EMBL/GenBank/DDBJ whole genome shotgun (WGS) entry which is preliminary data.</text>
</comment>
<dbReference type="Pfam" id="PF18982">
    <property type="entry name" value="JetA"/>
    <property type="match status" value="1"/>
</dbReference>
<proteinExistence type="predicted"/>
<gene>
    <name evidence="2" type="ORF">H9931_14715</name>
</gene>
<dbReference type="EMBL" id="DWWB01000088">
    <property type="protein sequence ID" value="HJC67937.1"/>
    <property type="molecule type" value="Genomic_DNA"/>
</dbReference>
<feature type="region of interest" description="Disordered" evidence="1">
    <location>
        <begin position="238"/>
        <end position="257"/>
    </location>
</feature>
<reference evidence="2" key="2">
    <citation type="submission" date="2021-04" db="EMBL/GenBank/DDBJ databases">
        <authorList>
            <person name="Gilroy R."/>
        </authorList>
    </citation>
    <scope>NUCLEOTIDE SEQUENCE</scope>
    <source>
        <strain evidence="2">CHK198-12963</strain>
    </source>
</reference>
<sequence>MALKDQLPEGFYKLFASKYREYYIRFLLALFHETAGLYSALSLTEGQVRAVIEEQMEGEGMVFLEEPEEEGENLTFIPTPARFLGNLLSWGWMVREFDERTNEYFYGFPGYSLIWLELFEKLEEPEEDVSHESMRSVYSCLSTYLRDGDQDLEILKDGLKAARRLLQLLSNMQSGLAAYYDRLSAQKEVKGIQKVLVEEMNDRDSRKYAILTSADSFYRYKEAVKERIQEIFEEHEKRREKLEGENGPETGLREENEETLRLRERRIARTREGDGLAGRILKEFERIEVKYNQLIEQKGVFAARANARIQYLMREGRDGEDDLLRLLALLRSGEHRQEILADLGAAMNLTAPERLMTEDSFYSPREERREFAPSPKQEESGPENLEDFVVKPEYSQKEIEEFIRQNTRDGRFQVTEHTVNQVEDLEKLLLVWRDGALGEDSMEITGLGETPIRRLGYKYTTFTMERNGQDD</sequence>
<organism evidence="2 3">
    <name type="scientific">Candidatus Enterocloster excrementigallinarum</name>
    <dbReference type="NCBI Taxonomy" id="2838558"/>
    <lineage>
        <taxon>Bacteria</taxon>
        <taxon>Bacillati</taxon>
        <taxon>Bacillota</taxon>
        <taxon>Clostridia</taxon>
        <taxon>Lachnospirales</taxon>
        <taxon>Lachnospiraceae</taxon>
        <taxon>Enterocloster</taxon>
    </lineage>
</organism>
<reference evidence="2" key="1">
    <citation type="journal article" date="2021" name="PeerJ">
        <title>Extensive microbial diversity within the chicken gut microbiome revealed by metagenomics and culture.</title>
        <authorList>
            <person name="Gilroy R."/>
            <person name="Ravi A."/>
            <person name="Getino M."/>
            <person name="Pursley I."/>
            <person name="Horton D.L."/>
            <person name="Alikhan N.F."/>
            <person name="Baker D."/>
            <person name="Gharbi K."/>
            <person name="Hall N."/>
            <person name="Watson M."/>
            <person name="Adriaenssens E.M."/>
            <person name="Foster-Nyarko E."/>
            <person name="Jarju S."/>
            <person name="Secka A."/>
            <person name="Antonio M."/>
            <person name="Oren A."/>
            <person name="Chaudhuri R.R."/>
            <person name="La Ragione R."/>
            <person name="Hildebrand F."/>
            <person name="Pallen M.J."/>
        </authorList>
    </citation>
    <scope>NUCLEOTIDE SEQUENCE</scope>
    <source>
        <strain evidence="2">CHK198-12963</strain>
    </source>
</reference>
<accession>A0A9D2PY58</accession>
<feature type="region of interest" description="Disordered" evidence="1">
    <location>
        <begin position="359"/>
        <end position="384"/>
    </location>
</feature>
<dbReference type="InterPro" id="IPR043773">
    <property type="entry name" value="JetA"/>
</dbReference>
<dbReference type="AlphaFoldDB" id="A0A9D2PY58"/>